<evidence type="ECO:0000313" key="3">
    <source>
        <dbReference type="Proteomes" id="UP000790347"/>
    </source>
</evidence>
<keyword evidence="3" id="KW-1185">Reference proteome</keyword>
<feature type="transmembrane region" description="Helical" evidence="1">
    <location>
        <begin position="12"/>
        <end position="31"/>
    </location>
</feature>
<proteinExistence type="predicted"/>
<reference evidence="2" key="1">
    <citation type="submission" date="2013-05" db="EMBL/GenBank/DDBJ databases">
        <authorList>
            <person name="Yim A.K.Y."/>
            <person name="Chan T.F."/>
            <person name="Ji K.M."/>
            <person name="Liu X.Y."/>
            <person name="Zhou J.W."/>
            <person name="Li R.Q."/>
            <person name="Yang K.Y."/>
            <person name="Li J."/>
            <person name="Li M."/>
            <person name="Law P.T.W."/>
            <person name="Wu Y.L."/>
            <person name="Cai Z.L."/>
            <person name="Qin H."/>
            <person name="Bao Y."/>
            <person name="Leung R.K.K."/>
            <person name="Ng P.K.S."/>
            <person name="Zou J."/>
            <person name="Zhong X.J."/>
            <person name="Ran P.X."/>
            <person name="Zhong N.S."/>
            <person name="Liu Z.G."/>
            <person name="Tsui S.K.W."/>
        </authorList>
    </citation>
    <scope>NUCLEOTIDE SEQUENCE</scope>
    <source>
        <strain evidence="2">Derf</strain>
        <tissue evidence="2">Whole organism</tissue>
    </source>
</reference>
<keyword evidence="1" id="KW-0812">Transmembrane</keyword>
<comment type="caution">
    <text evidence="2">The sequence shown here is derived from an EMBL/GenBank/DDBJ whole genome shotgun (WGS) entry which is preliminary data.</text>
</comment>
<evidence type="ECO:0000256" key="1">
    <source>
        <dbReference type="SAM" id="Phobius"/>
    </source>
</evidence>
<dbReference type="EMBL" id="ASGP02000001">
    <property type="protein sequence ID" value="KAH9528298.1"/>
    <property type="molecule type" value="Genomic_DNA"/>
</dbReference>
<protein>
    <submittedName>
        <fullName evidence="2">Uncharacterized protein</fullName>
    </submittedName>
</protein>
<dbReference type="Proteomes" id="UP000790347">
    <property type="component" value="Unassembled WGS sequence"/>
</dbReference>
<dbReference type="AlphaFoldDB" id="A0A922ICI4"/>
<reference evidence="2" key="2">
    <citation type="journal article" date="2022" name="Res Sq">
        <title>Comparative Genomics Reveals Insights into the Divergent Evolution of Astigmatic Mites and Household Pest Adaptations.</title>
        <authorList>
            <person name="Xiong Q."/>
            <person name="Wan A.T.-Y."/>
            <person name="Liu X.-Y."/>
            <person name="Fung C.S.-H."/>
            <person name="Xiao X."/>
            <person name="Malainual N."/>
            <person name="Hou J."/>
            <person name="Wang L."/>
            <person name="Wang M."/>
            <person name="Yang K."/>
            <person name="Cui Y."/>
            <person name="Leung E."/>
            <person name="Nong W."/>
            <person name="Shin S.-K."/>
            <person name="Au S."/>
            <person name="Jeong K.Y."/>
            <person name="Chew F.T."/>
            <person name="Hui J."/>
            <person name="Leung T.F."/>
            <person name="Tungtrongchitr A."/>
            <person name="Zhong N."/>
            <person name="Liu Z."/>
            <person name="Tsui S."/>
        </authorList>
    </citation>
    <scope>NUCLEOTIDE SEQUENCE</scope>
    <source>
        <strain evidence="2">Derf</strain>
        <tissue evidence="2">Whole organism</tissue>
    </source>
</reference>
<organism evidence="2 3">
    <name type="scientific">Dermatophagoides farinae</name>
    <name type="common">American house dust mite</name>
    <dbReference type="NCBI Taxonomy" id="6954"/>
    <lineage>
        <taxon>Eukaryota</taxon>
        <taxon>Metazoa</taxon>
        <taxon>Ecdysozoa</taxon>
        <taxon>Arthropoda</taxon>
        <taxon>Chelicerata</taxon>
        <taxon>Arachnida</taxon>
        <taxon>Acari</taxon>
        <taxon>Acariformes</taxon>
        <taxon>Sarcoptiformes</taxon>
        <taxon>Astigmata</taxon>
        <taxon>Psoroptidia</taxon>
        <taxon>Analgoidea</taxon>
        <taxon>Pyroglyphidae</taxon>
        <taxon>Dermatophagoidinae</taxon>
        <taxon>Dermatophagoides</taxon>
    </lineage>
</organism>
<sequence>MTYKDAEMKLYNIYLSYILAISFFSLIIIIIDQYKFNIQSINKCNPSDTEQQQQQQHKQINFIVIQCGW</sequence>
<gene>
    <name evidence="2" type="ORF">DERF_002253</name>
</gene>
<name>A0A922ICI4_DERFA</name>
<evidence type="ECO:0000313" key="2">
    <source>
        <dbReference type="EMBL" id="KAH9528298.1"/>
    </source>
</evidence>
<keyword evidence="1" id="KW-1133">Transmembrane helix</keyword>
<accession>A0A922ICI4</accession>
<keyword evidence="1" id="KW-0472">Membrane</keyword>